<organism evidence="2 3">
    <name type="scientific">Cetraspora pellucida</name>
    <dbReference type="NCBI Taxonomy" id="1433469"/>
    <lineage>
        <taxon>Eukaryota</taxon>
        <taxon>Fungi</taxon>
        <taxon>Fungi incertae sedis</taxon>
        <taxon>Mucoromycota</taxon>
        <taxon>Glomeromycotina</taxon>
        <taxon>Glomeromycetes</taxon>
        <taxon>Diversisporales</taxon>
        <taxon>Gigasporaceae</taxon>
        <taxon>Cetraspora</taxon>
    </lineage>
</organism>
<dbReference type="OrthoDB" id="2435794at2759"/>
<evidence type="ECO:0000313" key="3">
    <source>
        <dbReference type="Proteomes" id="UP000789759"/>
    </source>
</evidence>
<protein>
    <submittedName>
        <fullName evidence="2">3773_t:CDS:1</fullName>
    </submittedName>
</protein>
<sequence length="72" mass="8258">LLILLKSGKGRDIIIHVGKGTENETFELHSGILYVRCPYFSNELDELDYNENHIKEISKPNISVDVFRVIIT</sequence>
<dbReference type="Pfam" id="PF00651">
    <property type="entry name" value="BTB"/>
    <property type="match status" value="1"/>
</dbReference>
<reference evidence="2" key="1">
    <citation type="submission" date="2021-06" db="EMBL/GenBank/DDBJ databases">
        <authorList>
            <person name="Kallberg Y."/>
            <person name="Tangrot J."/>
            <person name="Rosling A."/>
        </authorList>
    </citation>
    <scope>NUCLEOTIDE SEQUENCE</scope>
    <source>
        <strain evidence="2">FL966</strain>
    </source>
</reference>
<dbReference type="InterPro" id="IPR000210">
    <property type="entry name" value="BTB/POZ_dom"/>
</dbReference>
<proteinExistence type="predicted"/>
<gene>
    <name evidence="2" type="ORF">CPELLU_LOCUS5477</name>
</gene>
<dbReference type="Proteomes" id="UP000789759">
    <property type="component" value="Unassembled WGS sequence"/>
</dbReference>
<keyword evidence="3" id="KW-1185">Reference proteome</keyword>
<name>A0A9N9BIK5_9GLOM</name>
<dbReference type="SUPFAM" id="SSF54695">
    <property type="entry name" value="POZ domain"/>
    <property type="match status" value="1"/>
</dbReference>
<comment type="caution">
    <text evidence="2">The sequence shown here is derived from an EMBL/GenBank/DDBJ whole genome shotgun (WGS) entry which is preliminary data.</text>
</comment>
<dbReference type="EMBL" id="CAJVQA010003118">
    <property type="protein sequence ID" value="CAG8567033.1"/>
    <property type="molecule type" value="Genomic_DNA"/>
</dbReference>
<dbReference type="PROSITE" id="PS50097">
    <property type="entry name" value="BTB"/>
    <property type="match status" value="1"/>
</dbReference>
<dbReference type="InterPro" id="IPR011333">
    <property type="entry name" value="SKP1/BTB/POZ_sf"/>
</dbReference>
<dbReference type="AlphaFoldDB" id="A0A9N9BIK5"/>
<evidence type="ECO:0000313" key="2">
    <source>
        <dbReference type="EMBL" id="CAG8567033.1"/>
    </source>
</evidence>
<feature type="non-terminal residue" evidence="2">
    <location>
        <position position="1"/>
    </location>
</feature>
<feature type="domain" description="BTB" evidence="1">
    <location>
        <begin position="11"/>
        <end position="72"/>
    </location>
</feature>
<dbReference type="CDD" id="cd18186">
    <property type="entry name" value="BTB_POZ_ZBTB_KLHL-like"/>
    <property type="match status" value="1"/>
</dbReference>
<dbReference type="Gene3D" id="3.30.710.10">
    <property type="entry name" value="Potassium Channel Kv1.1, Chain A"/>
    <property type="match status" value="1"/>
</dbReference>
<evidence type="ECO:0000259" key="1">
    <source>
        <dbReference type="PROSITE" id="PS50097"/>
    </source>
</evidence>
<accession>A0A9N9BIK5</accession>